<dbReference type="RefSeq" id="WP_332836697.1">
    <property type="nucleotide sequence ID" value="NZ_JACHZG010000001.1"/>
</dbReference>
<dbReference type="PRINTS" id="PR00332">
    <property type="entry name" value="HISTRIAD"/>
</dbReference>
<evidence type="ECO:0000256" key="1">
    <source>
        <dbReference type="PIRSR" id="PIRSR601310-1"/>
    </source>
</evidence>
<dbReference type="GO" id="GO:0009117">
    <property type="term" value="P:nucleotide metabolic process"/>
    <property type="evidence" value="ECO:0007669"/>
    <property type="project" value="TreeGrafter"/>
</dbReference>
<dbReference type="AlphaFoldDB" id="A0A7W5JU32"/>
<sequence>MTPGKPDKPEKTGKTDKPGKKKRKLTLADLEPQHVSPEECLFCRIVAGELPSRQVYADEHAIAFLDINAWHRGHTLVIPRRHVADLVSGDPSLPEIAPAIDAVARMLKQRLAPDAMNILSSAGAVAGQTVFHAHVHVIPRYADEPGLHHLVNHDEVPEGELDSVWRQISGAS</sequence>
<feature type="short sequence motif" description="Histidine triad motif" evidence="2 3">
    <location>
        <begin position="132"/>
        <end position="136"/>
    </location>
</feature>
<keyword evidence="7" id="KW-1185">Reference proteome</keyword>
<evidence type="ECO:0000313" key="6">
    <source>
        <dbReference type="EMBL" id="MBB3326308.1"/>
    </source>
</evidence>
<name>A0A7W5JU32_9ACTN</name>
<reference evidence="6 7" key="1">
    <citation type="submission" date="2020-08" db="EMBL/GenBank/DDBJ databases">
        <title>Sequencing the genomes of 1000 actinobacteria strains.</title>
        <authorList>
            <person name="Klenk H.-P."/>
        </authorList>
    </citation>
    <scope>NUCLEOTIDE SEQUENCE [LARGE SCALE GENOMIC DNA]</scope>
    <source>
        <strain evidence="6 7">DSM 11053</strain>
    </source>
</reference>
<protein>
    <submittedName>
        <fullName evidence="6">Histidine triad (HIT) family protein</fullName>
    </submittedName>
</protein>
<feature type="domain" description="HIT" evidence="5">
    <location>
        <begin position="41"/>
        <end position="147"/>
    </location>
</feature>
<feature type="active site" description="Tele-AMP-histidine intermediate" evidence="1">
    <location>
        <position position="134"/>
    </location>
</feature>
<dbReference type="PANTHER" id="PTHR46648">
    <property type="entry name" value="HIT FAMILY PROTEIN 1"/>
    <property type="match status" value="1"/>
</dbReference>
<evidence type="ECO:0000313" key="7">
    <source>
        <dbReference type="Proteomes" id="UP000565572"/>
    </source>
</evidence>
<dbReference type="Gene3D" id="3.30.428.10">
    <property type="entry name" value="HIT-like"/>
    <property type="match status" value="1"/>
</dbReference>
<dbReference type="InterPro" id="IPR001310">
    <property type="entry name" value="Histidine_triad_HIT"/>
</dbReference>
<feature type="compositionally biased region" description="Basic and acidic residues" evidence="4">
    <location>
        <begin position="1"/>
        <end position="18"/>
    </location>
</feature>
<dbReference type="SUPFAM" id="SSF54197">
    <property type="entry name" value="HIT-like"/>
    <property type="match status" value="1"/>
</dbReference>
<dbReference type="InterPro" id="IPR011146">
    <property type="entry name" value="HIT-like"/>
</dbReference>
<proteinExistence type="predicted"/>
<dbReference type="EMBL" id="JACHZG010000001">
    <property type="protein sequence ID" value="MBB3326308.1"/>
    <property type="molecule type" value="Genomic_DNA"/>
</dbReference>
<dbReference type="PANTHER" id="PTHR46648:SF1">
    <property type="entry name" value="ADENOSINE 5'-MONOPHOSPHORAMIDASE HNT1"/>
    <property type="match status" value="1"/>
</dbReference>
<organism evidence="6 7">
    <name type="scientific">Microlunatus antarcticus</name>
    <dbReference type="NCBI Taxonomy" id="53388"/>
    <lineage>
        <taxon>Bacteria</taxon>
        <taxon>Bacillati</taxon>
        <taxon>Actinomycetota</taxon>
        <taxon>Actinomycetes</taxon>
        <taxon>Propionibacteriales</taxon>
        <taxon>Propionibacteriaceae</taxon>
        <taxon>Microlunatus</taxon>
    </lineage>
</organism>
<dbReference type="PROSITE" id="PS51084">
    <property type="entry name" value="HIT_2"/>
    <property type="match status" value="1"/>
</dbReference>
<dbReference type="Proteomes" id="UP000565572">
    <property type="component" value="Unassembled WGS sequence"/>
</dbReference>
<gene>
    <name evidence="6" type="ORF">FHX39_001252</name>
</gene>
<evidence type="ECO:0000256" key="2">
    <source>
        <dbReference type="PIRSR" id="PIRSR601310-3"/>
    </source>
</evidence>
<dbReference type="GO" id="GO:0003824">
    <property type="term" value="F:catalytic activity"/>
    <property type="evidence" value="ECO:0007669"/>
    <property type="project" value="InterPro"/>
</dbReference>
<dbReference type="InterPro" id="IPR036265">
    <property type="entry name" value="HIT-like_sf"/>
</dbReference>
<comment type="caution">
    <text evidence="6">The sequence shown here is derived from an EMBL/GenBank/DDBJ whole genome shotgun (WGS) entry which is preliminary data.</text>
</comment>
<evidence type="ECO:0000256" key="4">
    <source>
        <dbReference type="SAM" id="MobiDB-lite"/>
    </source>
</evidence>
<evidence type="ECO:0000259" key="5">
    <source>
        <dbReference type="PROSITE" id="PS51084"/>
    </source>
</evidence>
<dbReference type="Pfam" id="PF01230">
    <property type="entry name" value="HIT"/>
    <property type="match status" value="1"/>
</dbReference>
<feature type="region of interest" description="Disordered" evidence="4">
    <location>
        <begin position="1"/>
        <end position="24"/>
    </location>
</feature>
<evidence type="ECO:0000256" key="3">
    <source>
        <dbReference type="PROSITE-ProRule" id="PRU00464"/>
    </source>
</evidence>
<accession>A0A7W5JU32</accession>